<dbReference type="RefSeq" id="XP_062658863.1">
    <property type="nucleotide sequence ID" value="XM_062803728.1"/>
</dbReference>
<name>A0AAE0HFF7_9PEZI</name>
<evidence type="ECO:0000313" key="2">
    <source>
        <dbReference type="EMBL" id="KAK3295349.1"/>
    </source>
</evidence>
<dbReference type="Proteomes" id="UP001278766">
    <property type="component" value="Unassembled WGS sequence"/>
</dbReference>
<reference evidence="2" key="1">
    <citation type="journal article" date="2023" name="Mol. Phylogenet. Evol.">
        <title>Genome-scale phylogeny and comparative genomics of the fungal order Sordariales.</title>
        <authorList>
            <person name="Hensen N."/>
            <person name="Bonometti L."/>
            <person name="Westerberg I."/>
            <person name="Brannstrom I.O."/>
            <person name="Guillou S."/>
            <person name="Cros-Aarteil S."/>
            <person name="Calhoun S."/>
            <person name="Haridas S."/>
            <person name="Kuo A."/>
            <person name="Mondo S."/>
            <person name="Pangilinan J."/>
            <person name="Riley R."/>
            <person name="LaButti K."/>
            <person name="Andreopoulos B."/>
            <person name="Lipzen A."/>
            <person name="Chen C."/>
            <person name="Yan M."/>
            <person name="Daum C."/>
            <person name="Ng V."/>
            <person name="Clum A."/>
            <person name="Steindorff A."/>
            <person name="Ohm R.A."/>
            <person name="Martin F."/>
            <person name="Silar P."/>
            <person name="Natvig D.O."/>
            <person name="Lalanne C."/>
            <person name="Gautier V."/>
            <person name="Ament-Velasquez S.L."/>
            <person name="Kruys A."/>
            <person name="Hutchinson M.I."/>
            <person name="Powell A.J."/>
            <person name="Barry K."/>
            <person name="Miller A.N."/>
            <person name="Grigoriev I.V."/>
            <person name="Debuchy R."/>
            <person name="Gladieux P."/>
            <person name="Hiltunen Thoren M."/>
            <person name="Johannesson H."/>
        </authorList>
    </citation>
    <scope>NUCLEOTIDE SEQUENCE</scope>
    <source>
        <strain evidence="2">CBS 168.71</strain>
    </source>
</reference>
<keyword evidence="3" id="KW-1185">Reference proteome</keyword>
<dbReference type="GeneID" id="87840676"/>
<accession>A0AAE0HFF7</accession>
<organism evidence="2 3">
    <name type="scientific">Chaetomium fimeti</name>
    <dbReference type="NCBI Taxonomy" id="1854472"/>
    <lineage>
        <taxon>Eukaryota</taxon>
        <taxon>Fungi</taxon>
        <taxon>Dikarya</taxon>
        <taxon>Ascomycota</taxon>
        <taxon>Pezizomycotina</taxon>
        <taxon>Sordariomycetes</taxon>
        <taxon>Sordariomycetidae</taxon>
        <taxon>Sordariales</taxon>
        <taxon>Chaetomiaceae</taxon>
        <taxon>Chaetomium</taxon>
    </lineage>
</organism>
<reference evidence="2" key="2">
    <citation type="submission" date="2023-06" db="EMBL/GenBank/DDBJ databases">
        <authorList>
            <consortium name="Lawrence Berkeley National Laboratory"/>
            <person name="Haridas S."/>
            <person name="Hensen N."/>
            <person name="Bonometti L."/>
            <person name="Westerberg I."/>
            <person name="Brannstrom I.O."/>
            <person name="Guillou S."/>
            <person name="Cros-Aarteil S."/>
            <person name="Calhoun S."/>
            <person name="Kuo A."/>
            <person name="Mondo S."/>
            <person name="Pangilinan J."/>
            <person name="Riley R."/>
            <person name="Labutti K."/>
            <person name="Andreopoulos B."/>
            <person name="Lipzen A."/>
            <person name="Chen C."/>
            <person name="Yanf M."/>
            <person name="Daum C."/>
            <person name="Ng V."/>
            <person name="Clum A."/>
            <person name="Steindorff A."/>
            <person name="Ohm R."/>
            <person name="Martin F."/>
            <person name="Silar P."/>
            <person name="Natvig D."/>
            <person name="Lalanne C."/>
            <person name="Gautier V."/>
            <person name="Ament-Velasquez S.L."/>
            <person name="Kruys A."/>
            <person name="Hutchinson M.I."/>
            <person name="Powell A.J."/>
            <person name="Barry K."/>
            <person name="Miller A.N."/>
            <person name="Grigoriev I.V."/>
            <person name="Debuchy R."/>
            <person name="Gladieux P."/>
            <person name="Thoren M.H."/>
            <person name="Johannesson H."/>
        </authorList>
    </citation>
    <scope>NUCLEOTIDE SEQUENCE</scope>
    <source>
        <strain evidence="2">CBS 168.71</strain>
    </source>
</reference>
<feature type="region of interest" description="Disordered" evidence="1">
    <location>
        <begin position="1"/>
        <end position="23"/>
    </location>
</feature>
<dbReference type="AlphaFoldDB" id="A0AAE0HFF7"/>
<protein>
    <submittedName>
        <fullName evidence="2">Uncharacterized protein</fullName>
    </submittedName>
</protein>
<sequence length="199" mass="21445">MNRVNSRPQAGHFSRVALTQPQTTEARKHQDNCLYRFTRCVFTQSSLSCFQGKPSPLHFNEPCTWLSLNEFLNLSAAVSVSATDCHPASFTTIITTASPTSTVPVSTTTADTVTSYPDSCTYRPTQTFYSSSGCSHTCATGFCIIDAPATISCGCPRVFIETQTVTVCPTHTPCQQCYTGWGTFLYTEACATATAVVGG</sequence>
<gene>
    <name evidence="2" type="ORF">B0H64DRAFT_395076</name>
</gene>
<dbReference type="EMBL" id="JAUEPN010000004">
    <property type="protein sequence ID" value="KAK3295349.1"/>
    <property type="molecule type" value="Genomic_DNA"/>
</dbReference>
<comment type="caution">
    <text evidence="2">The sequence shown here is derived from an EMBL/GenBank/DDBJ whole genome shotgun (WGS) entry which is preliminary data.</text>
</comment>
<evidence type="ECO:0000256" key="1">
    <source>
        <dbReference type="SAM" id="MobiDB-lite"/>
    </source>
</evidence>
<proteinExistence type="predicted"/>
<evidence type="ECO:0000313" key="3">
    <source>
        <dbReference type="Proteomes" id="UP001278766"/>
    </source>
</evidence>